<dbReference type="HOGENOM" id="CLU_2891914_0_0_1"/>
<accession>W6YEL2</accession>
<evidence type="ECO:0000313" key="1">
    <source>
        <dbReference type="EMBL" id="EUC36105.1"/>
    </source>
</evidence>
<dbReference type="KEGG" id="bze:COCCADRAFT_89196"/>
<dbReference type="GeneID" id="19152721"/>
<reference evidence="1 2" key="1">
    <citation type="journal article" date="2013" name="PLoS Genet.">
        <title>Comparative genome structure, secondary metabolite, and effector coding capacity across Cochliobolus pathogens.</title>
        <authorList>
            <person name="Condon B.J."/>
            <person name="Leng Y."/>
            <person name="Wu D."/>
            <person name="Bushley K.E."/>
            <person name="Ohm R.A."/>
            <person name="Otillar R."/>
            <person name="Martin J."/>
            <person name="Schackwitz W."/>
            <person name="Grimwood J."/>
            <person name="MohdZainudin N."/>
            <person name="Xue C."/>
            <person name="Wang R."/>
            <person name="Manning V.A."/>
            <person name="Dhillon B."/>
            <person name="Tu Z.J."/>
            <person name="Steffenson B.J."/>
            <person name="Salamov A."/>
            <person name="Sun H."/>
            <person name="Lowry S."/>
            <person name="LaButti K."/>
            <person name="Han J."/>
            <person name="Copeland A."/>
            <person name="Lindquist E."/>
            <person name="Barry K."/>
            <person name="Schmutz J."/>
            <person name="Baker S.E."/>
            <person name="Ciuffetti L.M."/>
            <person name="Grigoriev I.V."/>
            <person name="Zhong S."/>
            <person name="Turgeon B.G."/>
        </authorList>
    </citation>
    <scope>NUCLEOTIDE SEQUENCE [LARGE SCALE GENOMIC DNA]</scope>
    <source>
        <strain evidence="1 2">26-R-13</strain>
    </source>
</reference>
<organism evidence="1 2">
    <name type="scientific">Cochliobolus carbonum (strain 26-R-13)</name>
    <name type="common">Maize leaf spot fungus</name>
    <name type="synonym">Bipolaris zeicola</name>
    <dbReference type="NCBI Taxonomy" id="930089"/>
    <lineage>
        <taxon>Eukaryota</taxon>
        <taxon>Fungi</taxon>
        <taxon>Dikarya</taxon>
        <taxon>Ascomycota</taxon>
        <taxon>Pezizomycotina</taxon>
        <taxon>Dothideomycetes</taxon>
        <taxon>Pleosporomycetidae</taxon>
        <taxon>Pleosporales</taxon>
        <taxon>Pleosporineae</taxon>
        <taxon>Pleosporaceae</taxon>
        <taxon>Bipolaris</taxon>
    </lineage>
</organism>
<feature type="non-terminal residue" evidence="1">
    <location>
        <position position="1"/>
    </location>
</feature>
<name>W6YEL2_COCC2</name>
<proteinExistence type="predicted"/>
<protein>
    <submittedName>
        <fullName evidence="1">Uncharacterized protein</fullName>
    </submittedName>
</protein>
<gene>
    <name evidence="1" type="ORF">COCCADRAFT_89196</name>
</gene>
<keyword evidence="2" id="KW-1185">Reference proteome</keyword>
<dbReference type="RefSeq" id="XP_007709664.1">
    <property type="nucleotide sequence ID" value="XM_007711474.1"/>
</dbReference>
<dbReference type="Proteomes" id="UP000053841">
    <property type="component" value="Unassembled WGS sequence"/>
</dbReference>
<sequence>QDSPNPSQPRRTLAPRIIKTAVPWYGLALHQNPRRQCLTCGTRPGKCSSIHPSWLLPRKVCPG</sequence>
<evidence type="ECO:0000313" key="2">
    <source>
        <dbReference type="Proteomes" id="UP000053841"/>
    </source>
</evidence>
<dbReference type="AlphaFoldDB" id="W6YEL2"/>
<dbReference type="EMBL" id="KI964566">
    <property type="protein sequence ID" value="EUC36105.1"/>
    <property type="molecule type" value="Genomic_DNA"/>
</dbReference>